<dbReference type="Proteomes" id="UP000192513">
    <property type="component" value="Unassembled WGS sequence"/>
</dbReference>
<sequence length="309" mass="32265">MDAETRELLRGSIHDLFETDAGGDVVAGLDELGWSEVVADDPAAALDMLFTEQGLLGRASAILDTVAFAEYDGVKIPVVHPINSRASARVIDDRIEIDGVLLANPHGPVGVATHDTGFLVDLAAQQSAVTAVAGFDARSGLRRVRLTMACDGVTETDLDWTPIVAAAERALSSELVGNGSAMVRLAADQITGRFQFGRPIAANQSPRHRLAESYALLRGAAELSAVAWRTGSGADARTAKAYAGYAVDAASRACVQVCGAIGLTAEHPLSGHVARSRILDAMYGGWADSMTDIGGQFVASGCLPPQARL</sequence>
<evidence type="ECO:0000256" key="1">
    <source>
        <dbReference type="ARBA" id="ARBA00022630"/>
    </source>
</evidence>
<dbReference type="AlphaFoldDB" id="A0A1X0IG64"/>
<evidence type="ECO:0000313" key="4">
    <source>
        <dbReference type="Proteomes" id="UP000192513"/>
    </source>
</evidence>
<dbReference type="InterPro" id="IPR036250">
    <property type="entry name" value="AcylCo_DH-like_C"/>
</dbReference>
<keyword evidence="1" id="KW-0285">Flavoprotein</keyword>
<dbReference type="SUPFAM" id="SSF47203">
    <property type="entry name" value="Acyl-CoA dehydrogenase C-terminal domain-like"/>
    <property type="match status" value="1"/>
</dbReference>
<dbReference type="Gene3D" id="1.20.140.10">
    <property type="entry name" value="Butyryl-CoA Dehydrogenase, subunit A, domain 3"/>
    <property type="match status" value="1"/>
</dbReference>
<gene>
    <name evidence="3" type="ORF">BST39_04865</name>
</gene>
<dbReference type="OrthoDB" id="8677713at2"/>
<protein>
    <recommendedName>
        <fullName evidence="2">Acyl-CoA dehydrogenase/oxidase C-terminal domain-containing protein</fullName>
    </recommendedName>
</protein>
<name>A0A1X0IG64_9MYCO</name>
<keyword evidence="4" id="KW-1185">Reference proteome</keyword>
<dbReference type="Pfam" id="PF00441">
    <property type="entry name" value="Acyl-CoA_dh_1"/>
    <property type="match status" value="1"/>
</dbReference>
<proteinExistence type="predicted"/>
<accession>A0A1X0IG64</accession>
<dbReference type="InterPro" id="IPR009075">
    <property type="entry name" value="AcylCo_DH/oxidase_C"/>
</dbReference>
<dbReference type="STRING" id="590652.BST39_04865"/>
<reference evidence="3 4" key="1">
    <citation type="submission" date="2017-02" db="EMBL/GenBank/DDBJ databases">
        <title>The new phylogeny of genus Mycobacterium.</title>
        <authorList>
            <person name="Tortoli E."/>
            <person name="Trovato A."/>
            <person name="Cirillo D.M."/>
        </authorList>
    </citation>
    <scope>NUCLEOTIDE SEQUENCE [LARGE SCALE GENOMIC DNA]</scope>
    <source>
        <strain evidence="3 4">DSM 45000</strain>
    </source>
</reference>
<evidence type="ECO:0000259" key="2">
    <source>
        <dbReference type="Pfam" id="PF00441"/>
    </source>
</evidence>
<feature type="domain" description="Acyl-CoA dehydrogenase/oxidase C-terminal" evidence="2">
    <location>
        <begin position="173"/>
        <end position="293"/>
    </location>
</feature>
<comment type="caution">
    <text evidence="3">The sequence shown here is derived from an EMBL/GenBank/DDBJ whole genome shotgun (WGS) entry which is preliminary data.</text>
</comment>
<organism evidence="3 4">
    <name type="scientific">Mycobacterium paraseoulense</name>
    <dbReference type="NCBI Taxonomy" id="590652"/>
    <lineage>
        <taxon>Bacteria</taxon>
        <taxon>Bacillati</taxon>
        <taxon>Actinomycetota</taxon>
        <taxon>Actinomycetes</taxon>
        <taxon>Mycobacteriales</taxon>
        <taxon>Mycobacteriaceae</taxon>
        <taxon>Mycobacterium</taxon>
    </lineage>
</organism>
<dbReference type="RefSeq" id="WP_083169573.1">
    <property type="nucleotide sequence ID" value="NZ_AP022619.1"/>
</dbReference>
<dbReference type="GO" id="GO:0016627">
    <property type="term" value="F:oxidoreductase activity, acting on the CH-CH group of donors"/>
    <property type="evidence" value="ECO:0007669"/>
    <property type="project" value="InterPro"/>
</dbReference>
<evidence type="ECO:0000313" key="3">
    <source>
        <dbReference type="EMBL" id="ORB45537.1"/>
    </source>
</evidence>
<dbReference type="EMBL" id="MVIE01000004">
    <property type="protein sequence ID" value="ORB45537.1"/>
    <property type="molecule type" value="Genomic_DNA"/>
</dbReference>